<gene>
    <name evidence="5" type="ORF">KP509_03G036200</name>
</gene>
<dbReference type="EMBL" id="CM035408">
    <property type="protein sequence ID" value="KAH7441393.1"/>
    <property type="molecule type" value="Genomic_DNA"/>
</dbReference>
<dbReference type="PANTHER" id="PTHR47447:SF21">
    <property type="entry name" value="PENTACOTRIPEPTIDE-REPEAT REGION OF PRORP DOMAIN-CONTAINING PROTEIN"/>
    <property type="match status" value="1"/>
</dbReference>
<feature type="repeat" description="PPR" evidence="3">
    <location>
        <begin position="174"/>
        <end position="208"/>
    </location>
</feature>
<evidence type="ECO:0000259" key="4">
    <source>
        <dbReference type="Pfam" id="PF17177"/>
    </source>
</evidence>
<dbReference type="PROSITE" id="PS51375">
    <property type="entry name" value="PPR"/>
    <property type="match status" value="6"/>
</dbReference>
<feature type="repeat" description="PPR" evidence="3">
    <location>
        <begin position="279"/>
        <end position="313"/>
    </location>
</feature>
<dbReference type="PANTHER" id="PTHR47447">
    <property type="entry name" value="OS03G0856100 PROTEIN"/>
    <property type="match status" value="1"/>
</dbReference>
<dbReference type="InterPro" id="IPR011990">
    <property type="entry name" value="TPR-like_helical_dom_sf"/>
</dbReference>
<comment type="similarity">
    <text evidence="1">Belongs to the PPR family. P subfamily.</text>
</comment>
<keyword evidence="2" id="KW-0677">Repeat</keyword>
<dbReference type="InterPro" id="IPR002885">
    <property type="entry name" value="PPR_rpt"/>
</dbReference>
<feature type="repeat" description="PPR" evidence="3">
    <location>
        <begin position="496"/>
        <end position="530"/>
    </location>
</feature>
<dbReference type="Pfam" id="PF13041">
    <property type="entry name" value="PPR_2"/>
    <property type="match status" value="1"/>
</dbReference>
<sequence length="704" mass="80842">MSMKRLLYVVSCTKRLAHLKPAETLNFPVYSFSVQERFICSQVADQTETSDSHQRKRLNGERRPNHKITLFLRKTVKSYNLLNLLNANTWDDATAKAIQSSEVELDSFVVCQIIKLCANLDTALEFYRWWRTSYGDKGMSSHLYTAIMHRLGRVHRIEEMEAVANECESNCMVTVATFTVQLAAYKSVGDLDRILSTWKHMEKFGLKPSALAYATLMDAFSNMKMYEAVADLYLLFLSKGFLPSVRIIFIFIHHLVMAGKMDSAMAIYNDLRKLKIKPNIFIYSSLLKGFADVGDINSVLNLVQELKDLGIRPHRTHFKFLFMDMLLKNRKGDALKIMHEMWPELSREDLNSLISFYLDAARNEQGNYDEGFMSEGSDVDDDKSNYEISQKFPSDPIAVWNFNGFIRHLTPWSAATAIALENAEVKWDGHIVTEIMKRIDSVDVAWKFFSWVEGQQGFSHDKFTYMAMIRLLLKDGNFATVKQLLMEAQSKKLNLSLHTYNNVLHVCAIKQKGNAALDIFDLLDSAGLKPDIGTYEKLIRALYKCGRYWRAATVFAEMQKAGFTPKAVTYSLVICGFAEAGQMKYARAYYSKMRACGLEPSSQIFSAFISGYYRIGKLERAEKFFQQMRRHGLEPSAEVYDQMIKVFKRAGKKVELHQTEQARESLPSSKFIERQRRNDAILRSYQIFKDSLEENDDIQMFAAG</sequence>
<evidence type="ECO:0000256" key="2">
    <source>
        <dbReference type="ARBA" id="ARBA00022737"/>
    </source>
</evidence>
<feature type="repeat" description="PPR" evidence="3">
    <location>
        <begin position="601"/>
        <end position="635"/>
    </location>
</feature>
<dbReference type="AlphaFoldDB" id="A0A8T2V6B0"/>
<dbReference type="OMA" id="HIWTVSS"/>
<organism evidence="5 6">
    <name type="scientific">Ceratopteris richardii</name>
    <name type="common">Triangle waterfern</name>
    <dbReference type="NCBI Taxonomy" id="49495"/>
    <lineage>
        <taxon>Eukaryota</taxon>
        <taxon>Viridiplantae</taxon>
        <taxon>Streptophyta</taxon>
        <taxon>Embryophyta</taxon>
        <taxon>Tracheophyta</taxon>
        <taxon>Polypodiopsida</taxon>
        <taxon>Polypodiidae</taxon>
        <taxon>Polypodiales</taxon>
        <taxon>Pteridineae</taxon>
        <taxon>Pteridaceae</taxon>
        <taxon>Parkerioideae</taxon>
        <taxon>Ceratopteris</taxon>
    </lineage>
</organism>
<dbReference type="InterPro" id="IPR033443">
    <property type="entry name" value="PROP1-like_PPR_dom"/>
</dbReference>
<evidence type="ECO:0000313" key="5">
    <source>
        <dbReference type="EMBL" id="KAH7441393.1"/>
    </source>
</evidence>
<name>A0A8T2V6B0_CERRI</name>
<keyword evidence="6" id="KW-1185">Reference proteome</keyword>
<proteinExistence type="inferred from homology"/>
<feature type="domain" description="PROP1-like PPR" evidence="4">
    <location>
        <begin position="483"/>
        <end position="641"/>
    </location>
</feature>
<reference evidence="5" key="1">
    <citation type="submission" date="2021-08" db="EMBL/GenBank/DDBJ databases">
        <title>WGS assembly of Ceratopteris richardii.</title>
        <authorList>
            <person name="Marchant D.B."/>
            <person name="Chen G."/>
            <person name="Jenkins J."/>
            <person name="Shu S."/>
            <person name="Leebens-Mack J."/>
            <person name="Grimwood J."/>
            <person name="Schmutz J."/>
            <person name="Soltis P."/>
            <person name="Soltis D."/>
            <person name="Chen Z.-H."/>
        </authorList>
    </citation>
    <scope>NUCLEOTIDE SEQUENCE</scope>
    <source>
        <strain evidence="5">Whitten #5841</strain>
        <tissue evidence="5">Leaf</tissue>
    </source>
</reference>
<comment type="caution">
    <text evidence="5">The sequence shown here is derived from an EMBL/GenBank/DDBJ whole genome shotgun (WGS) entry which is preliminary data.</text>
</comment>
<dbReference type="Gene3D" id="1.25.40.10">
    <property type="entry name" value="Tetratricopeptide repeat domain"/>
    <property type="match status" value="4"/>
</dbReference>
<protein>
    <recommendedName>
        <fullName evidence="4">PROP1-like PPR domain-containing protein</fullName>
    </recommendedName>
</protein>
<evidence type="ECO:0000313" key="6">
    <source>
        <dbReference type="Proteomes" id="UP000825935"/>
    </source>
</evidence>
<evidence type="ECO:0000256" key="3">
    <source>
        <dbReference type="PROSITE-ProRule" id="PRU00708"/>
    </source>
</evidence>
<accession>A0A8T2V6B0</accession>
<feature type="repeat" description="PPR" evidence="3">
    <location>
        <begin position="531"/>
        <end position="565"/>
    </location>
</feature>
<dbReference type="NCBIfam" id="TIGR00756">
    <property type="entry name" value="PPR"/>
    <property type="match status" value="4"/>
</dbReference>
<dbReference type="Pfam" id="PF13812">
    <property type="entry name" value="PPR_3"/>
    <property type="match status" value="1"/>
</dbReference>
<evidence type="ECO:0000256" key="1">
    <source>
        <dbReference type="ARBA" id="ARBA00007626"/>
    </source>
</evidence>
<dbReference type="Proteomes" id="UP000825935">
    <property type="component" value="Chromosome 3"/>
</dbReference>
<feature type="repeat" description="PPR" evidence="3">
    <location>
        <begin position="566"/>
        <end position="600"/>
    </location>
</feature>
<dbReference type="OrthoDB" id="185373at2759"/>
<dbReference type="Pfam" id="PF17177">
    <property type="entry name" value="PPR_long"/>
    <property type="match status" value="1"/>
</dbReference>